<keyword evidence="2" id="KW-1185">Reference proteome</keyword>
<dbReference type="Proteomes" id="UP001062846">
    <property type="component" value="Chromosome 4"/>
</dbReference>
<gene>
    <name evidence="1" type="ORF">RHMOL_Rhmol04G0075100</name>
</gene>
<comment type="caution">
    <text evidence="1">The sequence shown here is derived from an EMBL/GenBank/DDBJ whole genome shotgun (WGS) entry which is preliminary data.</text>
</comment>
<protein>
    <submittedName>
        <fullName evidence="1">Uncharacterized protein</fullName>
    </submittedName>
</protein>
<name>A0ACC0NYE0_RHOML</name>
<reference evidence="1" key="1">
    <citation type="submission" date="2022-02" db="EMBL/GenBank/DDBJ databases">
        <title>Plant Genome Project.</title>
        <authorList>
            <person name="Zhang R.-G."/>
        </authorList>
    </citation>
    <scope>NUCLEOTIDE SEQUENCE</scope>
    <source>
        <strain evidence="1">AT1</strain>
    </source>
</reference>
<accession>A0ACC0NYE0</accession>
<sequence length="91" mass="10012">MSLLGPQFSVVAFWGGPTGLPWSSARDQLGDIDAQPSSPHFWWAPPAGVKPEEIDMSENNLGMVCFMRTPLQAGAKPRFPAHLYKRNAVDM</sequence>
<dbReference type="EMBL" id="CM046391">
    <property type="protein sequence ID" value="KAI8558240.1"/>
    <property type="molecule type" value="Genomic_DNA"/>
</dbReference>
<organism evidence="1 2">
    <name type="scientific">Rhododendron molle</name>
    <name type="common">Chinese azalea</name>
    <name type="synonym">Azalea mollis</name>
    <dbReference type="NCBI Taxonomy" id="49168"/>
    <lineage>
        <taxon>Eukaryota</taxon>
        <taxon>Viridiplantae</taxon>
        <taxon>Streptophyta</taxon>
        <taxon>Embryophyta</taxon>
        <taxon>Tracheophyta</taxon>
        <taxon>Spermatophyta</taxon>
        <taxon>Magnoliopsida</taxon>
        <taxon>eudicotyledons</taxon>
        <taxon>Gunneridae</taxon>
        <taxon>Pentapetalae</taxon>
        <taxon>asterids</taxon>
        <taxon>Ericales</taxon>
        <taxon>Ericaceae</taxon>
        <taxon>Ericoideae</taxon>
        <taxon>Rhodoreae</taxon>
        <taxon>Rhododendron</taxon>
    </lineage>
</organism>
<evidence type="ECO:0000313" key="2">
    <source>
        <dbReference type="Proteomes" id="UP001062846"/>
    </source>
</evidence>
<proteinExistence type="predicted"/>
<evidence type="ECO:0000313" key="1">
    <source>
        <dbReference type="EMBL" id="KAI8558240.1"/>
    </source>
</evidence>